<gene>
    <name evidence="2" type="ORF">NGRA_2122</name>
</gene>
<evidence type="ECO:0000313" key="2">
    <source>
        <dbReference type="EMBL" id="KAF9762270.1"/>
    </source>
</evidence>
<keyword evidence="1" id="KW-0175">Coiled coil</keyword>
<accession>A0A9P6KYR2</accession>
<sequence length="112" mass="13238">MTRIPKRELILDPCRVEKKAIKKYKRKKTTFPNVKNNFIVPRVLSMWKNPTSEIVPLEERVKQRRSKETRIAVDVKQIVALNKALDQIEDKCKNKKAKKQLKTTECFKSPFL</sequence>
<evidence type="ECO:0008006" key="4">
    <source>
        <dbReference type="Google" id="ProtNLM"/>
    </source>
</evidence>
<evidence type="ECO:0000313" key="3">
    <source>
        <dbReference type="Proteomes" id="UP000740883"/>
    </source>
</evidence>
<name>A0A9P6KYR2_9MICR</name>
<reference evidence="2 3" key="1">
    <citation type="journal article" date="2020" name="Genome Biol. Evol.">
        <title>Comparative genomics of strictly vertically transmitted, feminizing microsporidia endosymbionts of amphipod crustaceans.</title>
        <authorList>
            <person name="Cormier A."/>
            <person name="Chebbi M.A."/>
            <person name="Giraud I."/>
            <person name="Wattier R."/>
            <person name="Teixeira M."/>
            <person name="Gilbert C."/>
            <person name="Rigaud T."/>
            <person name="Cordaux R."/>
        </authorList>
    </citation>
    <scope>NUCLEOTIDE SEQUENCE [LARGE SCALE GENOMIC DNA]</scope>
    <source>
        <strain evidence="2 3">Ou3-Ou53</strain>
    </source>
</reference>
<dbReference type="Proteomes" id="UP000740883">
    <property type="component" value="Unassembled WGS sequence"/>
</dbReference>
<dbReference type="OrthoDB" id="6513151at2759"/>
<organism evidence="2 3">
    <name type="scientific">Nosema granulosis</name>
    <dbReference type="NCBI Taxonomy" id="83296"/>
    <lineage>
        <taxon>Eukaryota</taxon>
        <taxon>Fungi</taxon>
        <taxon>Fungi incertae sedis</taxon>
        <taxon>Microsporidia</taxon>
        <taxon>Nosematidae</taxon>
        <taxon>Nosema</taxon>
    </lineage>
</organism>
<keyword evidence="3" id="KW-1185">Reference proteome</keyword>
<evidence type="ECO:0000256" key="1">
    <source>
        <dbReference type="SAM" id="Coils"/>
    </source>
</evidence>
<feature type="coiled-coil region" evidence="1">
    <location>
        <begin position="78"/>
        <end position="105"/>
    </location>
</feature>
<protein>
    <recommendedName>
        <fullName evidence="4">SKI-interacting protein SKIP SNW domain-containing protein</fullName>
    </recommendedName>
</protein>
<comment type="caution">
    <text evidence="2">The sequence shown here is derived from an EMBL/GenBank/DDBJ whole genome shotgun (WGS) entry which is preliminary data.</text>
</comment>
<dbReference type="EMBL" id="SBJO01000193">
    <property type="protein sequence ID" value="KAF9762270.1"/>
    <property type="molecule type" value="Genomic_DNA"/>
</dbReference>
<proteinExistence type="predicted"/>
<dbReference type="GO" id="GO:0005681">
    <property type="term" value="C:spliceosomal complex"/>
    <property type="evidence" value="ECO:0007669"/>
    <property type="project" value="InterPro"/>
</dbReference>
<dbReference type="GO" id="GO:0000398">
    <property type="term" value="P:mRNA splicing, via spliceosome"/>
    <property type="evidence" value="ECO:0007669"/>
    <property type="project" value="InterPro"/>
</dbReference>
<dbReference type="AlphaFoldDB" id="A0A9P6KYR2"/>